<dbReference type="WBParaSite" id="PTRK_0001254900.1">
    <property type="protein sequence ID" value="PTRK_0001254900.1"/>
    <property type="gene ID" value="PTRK_0001254900"/>
</dbReference>
<keyword evidence="1" id="KW-1185">Reference proteome</keyword>
<sequence length="337" mass="39201">MAFQTEASSIQKYLNYDIKTELLPDNISSFDDKCNERIIKAEQVVDGYCKKLLSEHETLEDVLSLLALDRRPKKLGSVHFFMKSENYKCLEAFQRCRRITKERMRLLKLPANERIPYKWIDYNLTVDQSELNSHFKSVKSGKVETMSLTIGHLHKLNIPVDADSCHDLINIRINDKLKNLTGNLPKSLKMIWFDEYSPNNELSHKNCNQLHTIVVTNCNILDDLPNSYYLIPSLKYIVSLCKCCTNNFPMFMYCSKLKFSNRIDVLSENGYLQYKKFGNDPQCLLELKRNSIFKIYSKSLDDTKNVISNPLVAEDVIQAYKFFKNVTVEQQNLLNGF</sequence>
<dbReference type="AlphaFoldDB" id="A0A0N4ZVE4"/>
<protein>
    <submittedName>
        <fullName evidence="2">LRR containing protein</fullName>
    </submittedName>
</protein>
<evidence type="ECO:0000313" key="1">
    <source>
        <dbReference type="Proteomes" id="UP000038045"/>
    </source>
</evidence>
<accession>A0A0N4ZVE4</accession>
<dbReference type="Proteomes" id="UP000038045">
    <property type="component" value="Unplaced"/>
</dbReference>
<proteinExistence type="predicted"/>
<name>A0A0N4ZVE4_PARTI</name>
<evidence type="ECO:0000313" key="2">
    <source>
        <dbReference type="WBParaSite" id="PTRK_0001254900.1"/>
    </source>
</evidence>
<reference evidence="2" key="1">
    <citation type="submission" date="2017-02" db="UniProtKB">
        <authorList>
            <consortium name="WormBaseParasite"/>
        </authorList>
    </citation>
    <scope>IDENTIFICATION</scope>
</reference>
<organism evidence="1 2">
    <name type="scientific">Parastrongyloides trichosuri</name>
    <name type="common">Possum-specific nematode worm</name>
    <dbReference type="NCBI Taxonomy" id="131310"/>
    <lineage>
        <taxon>Eukaryota</taxon>
        <taxon>Metazoa</taxon>
        <taxon>Ecdysozoa</taxon>
        <taxon>Nematoda</taxon>
        <taxon>Chromadorea</taxon>
        <taxon>Rhabditida</taxon>
        <taxon>Tylenchina</taxon>
        <taxon>Panagrolaimomorpha</taxon>
        <taxon>Strongyloidoidea</taxon>
        <taxon>Strongyloididae</taxon>
        <taxon>Parastrongyloides</taxon>
    </lineage>
</organism>